<evidence type="ECO:0000256" key="8">
    <source>
        <dbReference type="ARBA" id="ARBA00023066"/>
    </source>
</evidence>
<evidence type="ECO:0000256" key="6">
    <source>
        <dbReference type="ARBA" id="ARBA00022793"/>
    </source>
</evidence>
<keyword evidence="9" id="KW-0620">Polyamine biosynthesis</keyword>
<comment type="catalytic activity">
    <reaction evidence="14">
        <text>S-adenosyl-L-methionine + H(+) = S-adenosyl 3-(methylsulfanyl)propylamine + CO2</text>
        <dbReference type="Rhea" id="RHEA:15981"/>
        <dbReference type="ChEBI" id="CHEBI:15378"/>
        <dbReference type="ChEBI" id="CHEBI:16526"/>
        <dbReference type="ChEBI" id="CHEBI:57443"/>
        <dbReference type="ChEBI" id="CHEBI:59789"/>
        <dbReference type="EC" id="4.1.1.50"/>
    </reaction>
</comment>
<dbReference type="Pfam" id="PF01536">
    <property type="entry name" value="SAM_decarbox"/>
    <property type="match status" value="1"/>
</dbReference>
<dbReference type="RefSeq" id="XP_014672418.1">
    <property type="nucleotide sequence ID" value="XM_014816932.1"/>
</dbReference>
<evidence type="ECO:0000256" key="3">
    <source>
        <dbReference type="ARBA" id="ARBA00008466"/>
    </source>
</evidence>
<keyword evidence="11" id="KW-0456">Lyase</keyword>
<dbReference type="EC" id="4.1.1.50" evidence="4"/>
<evidence type="ECO:0000256" key="9">
    <source>
        <dbReference type="ARBA" id="ARBA00023115"/>
    </source>
</evidence>
<keyword evidence="7" id="KW-0068">Autocatalytic cleavage</keyword>
<dbReference type="InterPro" id="IPR001985">
    <property type="entry name" value="S-AdoMet_decarboxylase_euk"/>
</dbReference>
<keyword evidence="12" id="KW-0704">Schiff base</keyword>
<dbReference type="Proteomes" id="UP000695022">
    <property type="component" value="Unplaced"/>
</dbReference>
<dbReference type="NCBIfam" id="TIGR00535">
    <property type="entry name" value="SAM_DCase"/>
    <property type="match status" value="1"/>
</dbReference>
<dbReference type="PROSITE" id="PS01336">
    <property type="entry name" value="ADOMETDC"/>
    <property type="match status" value="1"/>
</dbReference>
<evidence type="ECO:0000256" key="14">
    <source>
        <dbReference type="ARBA" id="ARBA00048112"/>
    </source>
</evidence>
<evidence type="ECO:0000313" key="15">
    <source>
        <dbReference type="Proteomes" id="UP000695022"/>
    </source>
</evidence>
<sequence length="273" mass="31802">MVDSYVLSESSMFVLKHRLILKTCGRTTLLDAIKPLRELADKHCGFNKVQDIFYSHKNLMRPHMQEEPHKCFAKEVEILDELFDNGEAYCLGKVNSDCWYLYTLNQFCDPILVPDQTLEVLMTKLDPEVMKMFTCEESSTAREITEKTGIGMLWPNMKIDDFLFDPCGYSMNGVFDEDKYMTIHVTPEDEFSYVSFETNASERCYKRMIGDVLQIFHPGKFILTVFANKHSVADISCTTHTEYKFSNYRKDAAQHVHFENYDLRYLSFQKAPS</sequence>
<keyword evidence="15" id="KW-1185">Reference proteome</keyword>
<keyword evidence="10" id="KW-0865">Zymogen</keyword>
<gene>
    <name evidence="16" type="primary">LOC106812922</name>
</gene>
<proteinExistence type="inferred from homology"/>
<dbReference type="InterPro" id="IPR016067">
    <property type="entry name" value="S-AdoMet_deCO2ase_core"/>
</dbReference>
<dbReference type="GeneID" id="106812922"/>
<comment type="pathway">
    <text evidence="2">Amine and polyamine biosynthesis; S-adenosylmethioninamine biosynthesis; S-adenosylmethioninamine from S-adenosyl-L-methionine: step 1/1.</text>
</comment>
<keyword evidence="8" id="KW-0745">Spermidine biosynthesis</keyword>
<reference evidence="16" key="1">
    <citation type="submission" date="2025-08" db="UniProtKB">
        <authorList>
            <consortium name="RefSeq"/>
        </authorList>
    </citation>
    <scope>IDENTIFICATION</scope>
</reference>
<dbReference type="SUPFAM" id="SSF56276">
    <property type="entry name" value="S-adenosylmethionine decarboxylase"/>
    <property type="match status" value="1"/>
</dbReference>
<dbReference type="Gene3D" id="3.60.90.10">
    <property type="entry name" value="S-adenosylmethionine decarboxylase"/>
    <property type="match status" value="1"/>
</dbReference>
<comment type="cofactor">
    <cofactor evidence="1">
        <name>pyruvate</name>
        <dbReference type="ChEBI" id="CHEBI:15361"/>
    </cofactor>
</comment>
<evidence type="ECO:0000256" key="2">
    <source>
        <dbReference type="ARBA" id="ARBA00004911"/>
    </source>
</evidence>
<evidence type="ECO:0000256" key="1">
    <source>
        <dbReference type="ARBA" id="ARBA00001928"/>
    </source>
</evidence>
<dbReference type="PANTHER" id="PTHR11570">
    <property type="entry name" value="S-ADENOSYLMETHIONINE DECARBOXYLASE"/>
    <property type="match status" value="1"/>
</dbReference>
<evidence type="ECO:0000256" key="11">
    <source>
        <dbReference type="ARBA" id="ARBA00023239"/>
    </source>
</evidence>
<dbReference type="InterPro" id="IPR048283">
    <property type="entry name" value="AdoMetDC-like"/>
</dbReference>
<keyword evidence="13" id="KW-0670">Pyruvate</keyword>
<protein>
    <recommendedName>
        <fullName evidence="4">adenosylmethionine decarboxylase</fullName>
        <ecNumber evidence="4">4.1.1.50</ecNumber>
    </recommendedName>
</protein>
<name>A0ABM1EJP7_PRICU</name>
<evidence type="ECO:0000256" key="10">
    <source>
        <dbReference type="ARBA" id="ARBA00023145"/>
    </source>
</evidence>
<organism evidence="15 16">
    <name type="scientific">Priapulus caudatus</name>
    <name type="common">Priapulid worm</name>
    <dbReference type="NCBI Taxonomy" id="37621"/>
    <lineage>
        <taxon>Eukaryota</taxon>
        <taxon>Metazoa</taxon>
        <taxon>Ecdysozoa</taxon>
        <taxon>Scalidophora</taxon>
        <taxon>Priapulida</taxon>
        <taxon>Priapulimorpha</taxon>
        <taxon>Priapulimorphida</taxon>
        <taxon>Priapulidae</taxon>
        <taxon>Priapulus</taxon>
    </lineage>
</organism>
<evidence type="ECO:0000256" key="7">
    <source>
        <dbReference type="ARBA" id="ARBA00022813"/>
    </source>
</evidence>
<evidence type="ECO:0000256" key="12">
    <source>
        <dbReference type="ARBA" id="ARBA00023270"/>
    </source>
</evidence>
<evidence type="ECO:0000313" key="16">
    <source>
        <dbReference type="RefSeq" id="XP_014672418.1"/>
    </source>
</evidence>
<comment type="similarity">
    <text evidence="3">Belongs to the eukaryotic AdoMetDC family.</text>
</comment>
<accession>A0ABM1EJP7</accession>
<dbReference type="PANTHER" id="PTHR11570:SF0">
    <property type="entry name" value="S-ADENOSYLMETHIONINE DECARBOXYLASE PROENZYME"/>
    <property type="match status" value="1"/>
</dbReference>
<keyword evidence="6" id="KW-0210">Decarboxylase</keyword>
<dbReference type="InterPro" id="IPR018166">
    <property type="entry name" value="S-AdoMet_deCO2ase_CS"/>
</dbReference>
<evidence type="ECO:0000256" key="5">
    <source>
        <dbReference type="ARBA" id="ARBA00022691"/>
    </source>
</evidence>
<evidence type="ECO:0000256" key="13">
    <source>
        <dbReference type="ARBA" id="ARBA00023317"/>
    </source>
</evidence>
<keyword evidence="5" id="KW-0949">S-adenosyl-L-methionine</keyword>
<evidence type="ECO:0000256" key="4">
    <source>
        <dbReference type="ARBA" id="ARBA00012357"/>
    </source>
</evidence>